<proteinExistence type="inferred from homology"/>
<dbReference type="AlphaFoldDB" id="A0A9J5W197"/>
<dbReference type="GO" id="GO:0008270">
    <property type="term" value="F:zinc ion binding"/>
    <property type="evidence" value="ECO:0007669"/>
    <property type="project" value="InterPro"/>
</dbReference>
<protein>
    <submittedName>
        <fullName evidence="4">Uncharacterized protein</fullName>
    </submittedName>
</protein>
<accession>A0A9J5W197</accession>
<keyword evidence="5" id="KW-1185">Reference proteome</keyword>
<evidence type="ECO:0000313" key="5">
    <source>
        <dbReference type="Proteomes" id="UP000824120"/>
    </source>
</evidence>
<reference evidence="4 5" key="1">
    <citation type="submission" date="2020-09" db="EMBL/GenBank/DDBJ databases">
        <title>De no assembly of potato wild relative species, Solanum commersonii.</title>
        <authorList>
            <person name="Cho K."/>
        </authorList>
    </citation>
    <scope>NUCLEOTIDE SEQUENCE [LARGE SCALE GENOMIC DNA]</scope>
    <source>
        <strain evidence="4">LZ3.2</strain>
        <tissue evidence="4">Leaf</tissue>
    </source>
</reference>
<keyword evidence="2" id="KW-0479">Metal-binding</keyword>
<organism evidence="4 5">
    <name type="scientific">Solanum commersonii</name>
    <name type="common">Commerson's wild potato</name>
    <name type="synonym">Commerson's nightshade</name>
    <dbReference type="NCBI Taxonomy" id="4109"/>
    <lineage>
        <taxon>Eukaryota</taxon>
        <taxon>Viridiplantae</taxon>
        <taxon>Streptophyta</taxon>
        <taxon>Embryophyta</taxon>
        <taxon>Tracheophyta</taxon>
        <taxon>Spermatophyta</taxon>
        <taxon>Magnoliopsida</taxon>
        <taxon>eudicotyledons</taxon>
        <taxon>Gunneridae</taxon>
        <taxon>Pentapetalae</taxon>
        <taxon>asterids</taxon>
        <taxon>lamiids</taxon>
        <taxon>Solanales</taxon>
        <taxon>Solanaceae</taxon>
        <taxon>Solanoideae</taxon>
        <taxon>Solaneae</taxon>
        <taxon>Solanum</taxon>
    </lineage>
</organism>
<sequence>MSNKCGSCDCADVSQCVKKENQYGIIIVDKSETAVMMDVGAEEHDGKCKCGSSCACVNCTCAH</sequence>
<evidence type="ECO:0000313" key="4">
    <source>
        <dbReference type="EMBL" id="KAG5569210.1"/>
    </source>
</evidence>
<gene>
    <name evidence="4" type="ORF">H5410_058976</name>
</gene>
<keyword evidence="3" id="KW-0480">Metal-thiolate cluster</keyword>
<comment type="caution">
    <text evidence="4">The sequence shown here is derived from an EMBL/GenBank/DDBJ whole genome shotgun (WGS) entry which is preliminary data.</text>
</comment>
<dbReference type="InterPro" id="IPR044671">
    <property type="entry name" value="MT3"/>
</dbReference>
<dbReference type="PANTHER" id="PTHR33357:SF3">
    <property type="entry name" value="METALLOTHIONEIN-LIKE PROTEIN 3"/>
    <property type="match status" value="1"/>
</dbReference>
<dbReference type="PANTHER" id="PTHR33357">
    <property type="entry name" value="METALLOTHIONEIN-LIKE PROTEIN 3"/>
    <property type="match status" value="1"/>
</dbReference>
<dbReference type="GO" id="GO:0006878">
    <property type="term" value="P:intracellular copper ion homeostasis"/>
    <property type="evidence" value="ECO:0007669"/>
    <property type="project" value="InterPro"/>
</dbReference>
<evidence type="ECO:0000256" key="1">
    <source>
        <dbReference type="ARBA" id="ARBA00005802"/>
    </source>
</evidence>
<comment type="similarity">
    <text evidence="1">Belongs to the metallothionein superfamily. Type 15 family.</text>
</comment>
<evidence type="ECO:0000256" key="2">
    <source>
        <dbReference type="ARBA" id="ARBA00022723"/>
    </source>
</evidence>
<dbReference type="EMBL" id="JACXVP010000012">
    <property type="protein sequence ID" value="KAG5569210.1"/>
    <property type="molecule type" value="Genomic_DNA"/>
</dbReference>
<dbReference type="Proteomes" id="UP000824120">
    <property type="component" value="Chromosome 12"/>
</dbReference>
<name>A0A9J5W197_SOLCO</name>
<dbReference type="OrthoDB" id="739871at2759"/>
<evidence type="ECO:0000256" key="3">
    <source>
        <dbReference type="ARBA" id="ARBA00022851"/>
    </source>
</evidence>
<dbReference type="GO" id="GO:0005507">
    <property type="term" value="F:copper ion binding"/>
    <property type="evidence" value="ECO:0007669"/>
    <property type="project" value="InterPro"/>
</dbReference>